<comment type="caution">
    <text evidence="1">The sequence shown here is derived from an EMBL/GenBank/DDBJ whole genome shotgun (WGS) entry which is preliminary data.</text>
</comment>
<dbReference type="Proteomes" id="UP001596496">
    <property type="component" value="Unassembled WGS sequence"/>
</dbReference>
<accession>A0ABW2P4L2</accession>
<keyword evidence="2" id="KW-1185">Reference proteome</keyword>
<gene>
    <name evidence="1" type="ORF">ACFQSB_18220</name>
</gene>
<evidence type="ECO:0000313" key="2">
    <source>
        <dbReference type="Proteomes" id="UP001596496"/>
    </source>
</evidence>
<protein>
    <recommendedName>
        <fullName evidence="3">Molecular chaperone DnaJ</fullName>
    </recommendedName>
</protein>
<name>A0ABW2P4L2_9ACTN</name>
<evidence type="ECO:0000313" key="1">
    <source>
        <dbReference type="EMBL" id="MFC7384154.1"/>
    </source>
</evidence>
<evidence type="ECO:0008006" key="3">
    <source>
        <dbReference type="Google" id="ProtNLM"/>
    </source>
</evidence>
<reference evidence="2" key="1">
    <citation type="journal article" date="2019" name="Int. J. Syst. Evol. Microbiol.">
        <title>The Global Catalogue of Microorganisms (GCM) 10K type strain sequencing project: providing services to taxonomists for standard genome sequencing and annotation.</title>
        <authorList>
            <consortium name="The Broad Institute Genomics Platform"/>
            <consortium name="The Broad Institute Genome Sequencing Center for Infectious Disease"/>
            <person name="Wu L."/>
            <person name="Ma J."/>
        </authorList>
    </citation>
    <scope>NUCLEOTIDE SEQUENCE [LARGE SCALE GENOMIC DNA]</scope>
    <source>
        <strain evidence="2">CECT 7649</strain>
    </source>
</reference>
<dbReference type="EMBL" id="JBHTCG010000011">
    <property type="protein sequence ID" value="MFC7384154.1"/>
    <property type="molecule type" value="Genomic_DNA"/>
</dbReference>
<organism evidence="1 2">
    <name type="scientific">Sphaerisporangium rhizosphaerae</name>
    <dbReference type="NCBI Taxonomy" id="2269375"/>
    <lineage>
        <taxon>Bacteria</taxon>
        <taxon>Bacillati</taxon>
        <taxon>Actinomycetota</taxon>
        <taxon>Actinomycetes</taxon>
        <taxon>Streptosporangiales</taxon>
        <taxon>Streptosporangiaceae</taxon>
        <taxon>Sphaerisporangium</taxon>
    </lineage>
</organism>
<dbReference type="RefSeq" id="WP_380827829.1">
    <property type="nucleotide sequence ID" value="NZ_JBHTCG010000011.1"/>
</dbReference>
<proteinExistence type="predicted"/>
<sequence>MSETDTADEVMVIRYRCCTCNGTGIDSLGATCADCFGSGIDNLGA</sequence>